<dbReference type="InterPro" id="IPR053151">
    <property type="entry name" value="RNase_H-like"/>
</dbReference>
<dbReference type="Proteomes" id="UP000701853">
    <property type="component" value="Chromosome 12"/>
</dbReference>
<dbReference type="InterPro" id="IPR002156">
    <property type="entry name" value="RNaseH_domain"/>
</dbReference>
<accession>A0A8J5YQS6</accession>
<dbReference type="InterPro" id="IPR036397">
    <property type="entry name" value="RNaseH_sf"/>
</dbReference>
<dbReference type="OrthoDB" id="1306280at2759"/>
<dbReference type="SUPFAM" id="SSF53098">
    <property type="entry name" value="Ribonuclease H-like"/>
    <property type="match status" value="1"/>
</dbReference>
<dbReference type="EMBL" id="JAHUZN010000012">
    <property type="protein sequence ID" value="KAG8474934.1"/>
    <property type="molecule type" value="Genomic_DNA"/>
</dbReference>
<protein>
    <recommendedName>
        <fullName evidence="1">RNase H type-1 domain-containing protein</fullName>
    </recommendedName>
</protein>
<keyword evidence="3" id="KW-1185">Reference proteome</keyword>
<reference evidence="2 3" key="1">
    <citation type="journal article" date="2021" name="bioRxiv">
        <title>The Gossypium anomalum genome as a resource for cotton improvement and evolutionary analysis of hybrid incompatibility.</title>
        <authorList>
            <person name="Grover C.E."/>
            <person name="Yuan D."/>
            <person name="Arick M.A."/>
            <person name="Miller E.R."/>
            <person name="Hu G."/>
            <person name="Peterson D.G."/>
            <person name="Wendel J.F."/>
            <person name="Udall J.A."/>
        </authorList>
    </citation>
    <scope>NUCLEOTIDE SEQUENCE [LARGE SCALE GENOMIC DNA]</scope>
    <source>
        <strain evidence="2">JFW-Udall</strain>
        <tissue evidence="2">Leaf</tissue>
    </source>
</reference>
<dbReference type="PANTHER" id="PTHR47723">
    <property type="entry name" value="OS05G0353850 PROTEIN"/>
    <property type="match status" value="1"/>
</dbReference>
<dbReference type="Gene3D" id="3.30.420.10">
    <property type="entry name" value="Ribonuclease H-like superfamily/Ribonuclease H"/>
    <property type="match status" value="1"/>
</dbReference>
<evidence type="ECO:0000259" key="1">
    <source>
        <dbReference type="Pfam" id="PF13456"/>
    </source>
</evidence>
<gene>
    <name evidence="2" type="ORF">CXB51_031654</name>
</gene>
<organism evidence="2 3">
    <name type="scientific">Gossypium anomalum</name>
    <dbReference type="NCBI Taxonomy" id="47600"/>
    <lineage>
        <taxon>Eukaryota</taxon>
        <taxon>Viridiplantae</taxon>
        <taxon>Streptophyta</taxon>
        <taxon>Embryophyta</taxon>
        <taxon>Tracheophyta</taxon>
        <taxon>Spermatophyta</taxon>
        <taxon>Magnoliopsida</taxon>
        <taxon>eudicotyledons</taxon>
        <taxon>Gunneridae</taxon>
        <taxon>Pentapetalae</taxon>
        <taxon>rosids</taxon>
        <taxon>malvids</taxon>
        <taxon>Malvales</taxon>
        <taxon>Malvaceae</taxon>
        <taxon>Malvoideae</taxon>
        <taxon>Gossypium</taxon>
    </lineage>
</organism>
<feature type="domain" description="RNase H type-1" evidence="1">
    <location>
        <begin position="5"/>
        <end position="79"/>
    </location>
</feature>
<dbReference type="InterPro" id="IPR012337">
    <property type="entry name" value="RNaseH-like_sf"/>
</dbReference>
<evidence type="ECO:0000313" key="2">
    <source>
        <dbReference type="EMBL" id="KAG8474934.1"/>
    </source>
</evidence>
<dbReference type="AlphaFoldDB" id="A0A8J5YQS6"/>
<evidence type="ECO:0000313" key="3">
    <source>
        <dbReference type="Proteomes" id="UP000701853"/>
    </source>
</evidence>
<dbReference type="GO" id="GO:0003676">
    <property type="term" value="F:nucleic acid binding"/>
    <property type="evidence" value="ECO:0007669"/>
    <property type="project" value="InterPro"/>
</dbReference>
<dbReference type="InterPro" id="IPR044730">
    <property type="entry name" value="RNase_H-like_dom_plant"/>
</dbReference>
<dbReference type="PANTHER" id="PTHR47723:SF19">
    <property type="entry name" value="POLYNUCLEOTIDYL TRANSFERASE, RIBONUCLEASE H-LIKE SUPERFAMILY PROTEIN"/>
    <property type="match status" value="1"/>
</dbReference>
<sequence>MTNEELWGILDGLKLILDRRAERVLIQMDSLEVVTTIQDDSAGISNPTLVRRIRQTLLMVKQWKIEYIPWEENTIVDSLQTLSMIKQWKIQHIPWEENKILDSLVKMCTITLEDVQLQLGLSMDGLVVMGSVVVGDWSSICEQLLGKMPLIVYTTLEMHDFDRVIRNFGFRKFVLPPPQDIKALYKVNLQGRTDKDWPKFHDE</sequence>
<comment type="caution">
    <text evidence="2">The sequence shown here is derived from an EMBL/GenBank/DDBJ whole genome shotgun (WGS) entry which is preliminary data.</text>
</comment>
<proteinExistence type="predicted"/>
<dbReference type="CDD" id="cd06222">
    <property type="entry name" value="RNase_H_like"/>
    <property type="match status" value="1"/>
</dbReference>
<dbReference type="GO" id="GO:0004523">
    <property type="term" value="F:RNA-DNA hybrid ribonuclease activity"/>
    <property type="evidence" value="ECO:0007669"/>
    <property type="project" value="InterPro"/>
</dbReference>
<name>A0A8J5YQS6_9ROSI</name>
<dbReference type="Pfam" id="PF13456">
    <property type="entry name" value="RVT_3"/>
    <property type="match status" value="1"/>
</dbReference>